<gene>
    <name evidence="2" type="ORF">JSE7799_02732</name>
</gene>
<feature type="region of interest" description="Disordered" evidence="1">
    <location>
        <begin position="326"/>
        <end position="348"/>
    </location>
</feature>
<evidence type="ECO:0000313" key="3">
    <source>
        <dbReference type="Proteomes" id="UP000049455"/>
    </source>
</evidence>
<name>A0A0M7BDN6_9RHOB</name>
<dbReference type="Proteomes" id="UP000049455">
    <property type="component" value="Unassembled WGS sequence"/>
</dbReference>
<protein>
    <submittedName>
        <fullName evidence="2">Uncharacterized protein</fullName>
    </submittedName>
</protein>
<reference evidence="2 3" key="1">
    <citation type="submission" date="2015-09" db="EMBL/GenBank/DDBJ databases">
        <authorList>
            <person name="Jackson K.R."/>
            <person name="Lunt B.L."/>
            <person name="Fisher J.N.B."/>
            <person name="Gardner A.V."/>
            <person name="Bailey M.E."/>
            <person name="Deus L.M."/>
            <person name="Earl A.S."/>
            <person name="Gibby P.D."/>
            <person name="Hartmann K.A."/>
            <person name="Liu J.E."/>
            <person name="Manci A.M."/>
            <person name="Nielsen D.A."/>
            <person name="Solomon M.B."/>
            <person name="Breakwell D.P."/>
            <person name="Burnett S.H."/>
            <person name="Grose J.H."/>
        </authorList>
    </citation>
    <scope>NUCLEOTIDE SEQUENCE [LARGE SCALE GENOMIC DNA]</scope>
    <source>
        <strain evidence="2 3">CECT 7799</strain>
    </source>
</reference>
<evidence type="ECO:0000313" key="2">
    <source>
        <dbReference type="EMBL" id="CUH40003.1"/>
    </source>
</evidence>
<accession>A0A0M7BDN6</accession>
<dbReference type="STRING" id="313367.JSE7799_02732"/>
<proteinExistence type="predicted"/>
<keyword evidence="3" id="KW-1185">Reference proteome</keyword>
<organism evidence="2 3">
    <name type="scientific">Jannaschia seosinensis</name>
    <dbReference type="NCBI Taxonomy" id="313367"/>
    <lineage>
        <taxon>Bacteria</taxon>
        <taxon>Pseudomonadati</taxon>
        <taxon>Pseudomonadota</taxon>
        <taxon>Alphaproteobacteria</taxon>
        <taxon>Rhodobacterales</taxon>
        <taxon>Roseobacteraceae</taxon>
        <taxon>Jannaschia</taxon>
    </lineage>
</organism>
<evidence type="ECO:0000256" key="1">
    <source>
        <dbReference type="SAM" id="MobiDB-lite"/>
    </source>
</evidence>
<dbReference type="EMBL" id="CYPR01000185">
    <property type="protein sequence ID" value="CUH40003.1"/>
    <property type="molecule type" value="Genomic_DNA"/>
</dbReference>
<sequence length="348" mass="37301">MADHGAVAGRRAVARVVVMFDQRLGQRDQRTRPRQVVPRGDGVARMIGAQRVDPAVKKFPILRQVGIGAQQVARPRPGRRVEADHRGRAHRLPQAGRDQDVADGVALGLEKQRPVGVKLGERGGEAGFEHLLGRLSARAPAEIGAAVVRQPFEVDHLRAGRLHMGKELCLAGAGAAVDQDRRHGQVRIVEHGLHQPPIRLVAALQHADPPADLFEDRREGARSLAAPPAIDEGSPAAVAIRQRAFEMGGGIARDQRGADLAGEETVLPHVDRADAGAFRIRQDGQVDRTGQMILGEFGGGAHVDDLVEGQGVEGGEIGDGMAHGAARCRSRGRGQGVRRPFTPGAWWR</sequence>
<dbReference type="AlphaFoldDB" id="A0A0M7BDN6"/>